<evidence type="ECO:0000256" key="12">
    <source>
        <dbReference type="SAM" id="Phobius"/>
    </source>
</evidence>
<dbReference type="OrthoDB" id="432881at2759"/>
<sequence length="287" mass="32068">MPEAALGCRGLRRGCVVLAHLAALGMTALLFQLARPGTSEAVCDSHGQLEDIRCTIPEVHLEEEKCGMMMQPCAVLPKTGDRMEVHNQKEKGKPKTALHKCAQHGITKCPLFACLFCTYVHGHRAPVTNSFQRWGYLIHIEIVTRTKVQMHWTAETLALLSATLGLVFIISSKNRSELPHFVSWHSLLGLLTLVATCGQVLCGLCLHFPHLLRMSSTASLQLYHRTCGLVVYLLATFTVILAIYSDWFQAQIRGLAWYFYLALPICPALVVMNQISRTRLPKKTQYV</sequence>
<gene>
    <name evidence="15" type="ORF">JRQ81_015069</name>
</gene>
<dbReference type="AlphaFoldDB" id="A0A9Q0XXU3"/>
<comment type="subcellular location">
    <subcellularLocation>
        <location evidence="2">Membrane</location>
        <topology evidence="2">Multi-pass membrane protein</topology>
    </subcellularLocation>
</comment>
<feature type="transmembrane region" description="Helical" evidence="12">
    <location>
        <begin position="227"/>
        <end position="245"/>
    </location>
</feature>
<comment type="cofactor">
    <cofactor evidence="1">
        <name>heme b</name>
        <dbReference type="ChEBI" id="CHEBI:60344"/>
    </cofactor>
</comment>
<dbReference type="GO" id="GO:0016020">
    <property type="term" value="C:membrane"/>
    <property type="evidence" value="ECO:0007669"/>
    <property type="project" value="UniProtKB-SubCell"/>
</dbReference>
<dbReference type="GO" id="GO:0140575">
    <property type="term" value="F:transmembrane monodehydroascorbate reductase activity"/>
    <property type="evidence" value="ECO:0007669"/>
    <property type="project" value="InterPro"/>
</dbReference>
<dbReference type="InterPro" id="IPR045150">
    <property type="entry name" value="CYB561D1/2"/>
</dbReference>
<dbReference type="InterPro" id="IPR006593">
    <property type="entry name" value="Cyt_b561/ferric_Rdtase_TM"/>
</dbReference>
<evidence type="ECO:0000259" key="14">
    <source>
        <dbReference type="SMART" id="SM00665"/>
    </source>
</evidence>
<evidence type="ECO:0000256" key="5">
    <source>
        <dbReference type="ARBA" id="ARBA00022692"/>
    </source>
</evidence>
<dbReference type="GO" id="GO:0046872">
    <property type="term" value="F:metal ion binding"/>
    <property type="evidence" value="ECO:0007669"/>
    <property type="project" value="UniProtKB-KW"/>
</dbReference>
<evidence type="ECO:0000256" key="13">
    <source>
        <dbReference type="SAM" id="SignalP"/>
    </source>
</evidence>
<dbReference type="EMBL" id="JAPFRF010000005">
    <property type="protein sequence ID" value="KAJ7332889.1"/>
    <property type="molecule type" value="Genomic_DNA"/>
</dbReference>
<keyword evidence="8 12" id="KW-1133">Transmembrane helix</keyword>
<feature type="chain" id="PRO_5040391963" description="ascorbate ferrireductase (transmembrane)" evidence="13">
    <location>
        <begin position="42"/>
        <end position="287"/>
    </location>
</feature>
<evidence type="ECO:0000256" key="11">
    <source>
        <dbReference type="ARBA" id="ARBA00024225"/>
    </source>
</evidence>
<reference evidence="15" key="1">
    <citation type="journal article" date="2023" name="DNA Res.">
        <title>Chromosome-level genome assembly of Phrynocephalus forsythii using third-generation DNA sequencing and Hi-C analysis.</title>
        <authorList>
            <person name="Qi Y."/>
            <person name="Zhao W."/>
            <person name="Zhao Y."/>
            <person name="Niu C."/>
            <person name="Cao S."/>
            <person name="Zhang Y."/>
        </authorList>
    </citation>
    <scope>NUCLEOTIDE SEQUENCE</scope>
    <source>
        <tissue evidence="15">Muscle</tissue>
    </source>
</reference>
<feature type="domain" description="Cytochrome b561" evidence="14">
    <location>
        <begin position="134"/>
        <end position="243"/>
    </location>
</feature>
<keyword evidence="16" id="KW-1185">Reference proteome</keyword>
<evidence type="ECO:0000256" key="9">
    <source>
        <dbReference type="ARBA" id="ARBA00023004"/>
    </source>
</evidence>
<evidence type="ECO:0000256" key="6">
    <source>
        <dbReference type="ARBA" id="ARBA00022723"/>
    </source>
</evidence>
<name>A0A9Q0XXU3_9SAUR</name>
<dbReference type="GO" id="GO:0140571">
    <property type="term" value="F:transmembrane ascorbate ferrireductase activity"/>
    <property type="evidence" value="ECO:0007669"/>
    <property type="project" value="UniProtKB-EC"/>
</dbReference>
<keyword evidence="10 12" id="KW-0472">Membrane</keyword>
<feature type="transmembrane region" description="Helical" evidence="12">
    <location>
        <begin position="257"/>
        <end position="275"/>
    </location>
</feature>
<keyword evidence="4" id="KW-0349">Heme</keyword>
<organism evidence="15 16">
    <name type="scientific">Phrynocephalus forsythii</name>
    <dbReference type="NCBI Taxonomy" id="171643"/>
    <lineage>
        <taxon>Eukaryota</taxon>
        <taxon>Metazoa</taxon>
        <taxon>Chordata</taxon>
        <taxon>Craniata</taxon>
        <taxon>Vertebrata</taxon>
        <taxon>Euteleostomi</taxon>
        <taxon>Lepidosauria</taxon>
        <taxon>Squamata</taxon>
        <taxon>Bifurcata</taxon>
        <taxon>Unidentata</taxon>
        <taxon>Episquamata</taxon>
        <taxon>Toxicofera</taxon>
        <taxon>Iguania</taxon>
        <taxon>Acrodonta</taxon>
        <taxon>Agamidae</taxon>
        <taxon>Agaminae</taxon>
        <taxon>Phrynocephalus</taxon>
    </lineage>
</organism>
<dbReference type="PANTHER" id="PTHR15422:SF9">
    <property type="entry name" value="TRANSMEMBRANE REDUCTASE CYB561D1-RELATED"/>
    <property type="match status" value="1"/>
</dbReference>
<keyword evidence="6" id="KW-0479">Metal-binding</keyword>
<proteinExistence type="predicted"/>
<feature type="transmembrane region" description="Helical" evidence="12">
    <location>
        <begin position="152"/>
        <end position="170"/>
    </location>
</feature>
<keyword evidence="13" id="KW-0732">Signal</keyword>
<keyword evidence="5 12" id="KW-0812">Transmembrane</keyword>
<feature type="transmembrane region" description="Helical" evidence="12">
    <location>
        <begin position="182"/>
        <end position="206"/>
    </location>
</feature>
<dbReference type="SMART" id="SM00665">
    <property type="entry name" value="B561"/>
    <property type="match status" value="1"/>
</dbReference>
<accession>A0A9Q0XXU3</accession>
<dbReference type="Pfam" id="PF03188">
    <property type="entry name" value="Cytochrom_B561"/>
    <property type="match status" value="1"/>
</dbReference>
<evidence type="ECO:0000256" key="2">
    <source>
        <dbReference type="ARBA" id="ARBA00004141"/>
    </source>
</evidence>
<keyword evidence="3" id="KW-0813">Transport</keyword>
<keyword evidence="9" id="KW-0408">Iron</keyword>
<feature type="signal peptide" evidence="13">
    <location>
        <begin position="1"/>
        <end position="41"/>
    </location>
</feature>
<evidence type="ECO:0000256" key="8">
    <source>
        <dbReference type="ARBA" id="ARBA00022989"/>
    </source>
</evidence>
<dbReference type="CDD" id="cd08761">
    <property type="entry name" value="Cyt_b561_CYB561D2_like"/>
    <property type="match status" value="1"/>
</dbReference>
<evidence type="ECO:0000256" key="4">
    <source>
        <dbReference type="ARBA" id="ARBA00022617"/>
    </source>
</evidence>
<dbReference type="Gene3D" id="1.20.120.1770">
    <property type="match status" value="1"/>
</dbReference>
<evidence type="ECO:0000256" key="1">
    <source>
        <dbReference type="ARBA" id="ARBA00001970"/>
    </source>
</evidence>
<dbReference type="PANTHER" id="PTHR15422">
    <property type="entry name" value="OS05G0565100 PROTEIN"/>
    <property type="match status" value="1"/>
</dbReference>
<evidence type="ECO:0000256" key="7">
    <source>
        <dbReference type="ARBA" id="ARBA00022982"/>
    </source>
</evidence>
<evidence type="ECO:0000256" key="10">
    <source>
        <dbReference type="ARBA" id="ARBA00023136"/>
    </source>
</evidence>
<dbReference type="EC" id="7.2.1.3" evidence="11"/>
<comment type="caution">
    <text evidence="15">The sequence shown here is derived from an EMBL/GenBank/DDBJ whole genome shotgun (WGS) entry which is preliminary data.</text>
</comment>
<dbReference type="Proteomes" id="UP001142489">
    <property type="component" value="Unassembled WGS sequence"/>
</dbReference>
<evidence type="ECO:0000256" key="3">
    <source>
        <dbReference type="ARBA" id="ARBA00022448"/>
    </source>
</evidence>
<protein>
    <recommendedName>
        <fullName evidence="11">ascorbate ferrireductase (transmembrane)</fullName>
        <ecNumber evidence="11">7.2.1.3</ecNumber>
    </recommendedName>
</protein>
<evidence type="ECO:0000313" key="15">
    <source>
        <dbReference type="EMBL" id="KAJ7332889.1"/>
    </source>
</evidence>
<keyword evidence="7" id="KW-0249">Electron transport</keyword>
<evidence type="ECO:0000313" key="16">
    <source>
        <dbReference type="Proteomes" id="UP001142489"/>
    </source>
</evidence>